<feature type="compositionally biased region" description="Basic and acidic residues" evidence="1">
    <location>
        <begin position="1"/>
        <end position="11"/>
    </location>
</feature>
<evidence type="ECO:0000256" key="1">
    <source>
        <dbReference type="SAM" id="MobiDB-lite"/>
    </source>
</evidence>
<name>A0A7G2CGA7_9TRYP</name>
<evidence type="ECO:0000313" key="3">
    <source>
        <dbReference type="Proteomes" id="UP000515908"/>
    </source>
</evidence>
<proteinExistence type="predicted"/>
<dbReference type="EMBL" id="LR877156">
    <property type="protein sequence ID" value="CAD2218918.1"/>
    <property type="molecule type" value="Genomic_DNA"/>
</dbReference>
<protein>
    <submittedName>
        <fullName evidence="2">Uncharacterized protein</fullName>
    </submittedName>
</protein>
<keyword evidence="3" id="KW-1185">Reference proteome</keyword>
<reference evidence="2 3" key="1">
    <citation type="submission" date="2020-08" db="EMBL/GenBank/DDBJ databases">
        <authorList>
            <person name="Newling K."/>
            <person name="Davey J."/>
            <person name="Forrester S."/>
        </authorList>
    </citation>
    <scope>NUCLEOTIDE SEQUENCE [LARGE SCALE GENOMIC DNA]</scope>
    <source>
        <strain evidence="3">Crithidia deanei Carvalho (ATCC PRA-265)</strain>
    </source>
</reference>
<evidence type="ECO:0000313" key="2">
    <source>
        <dbReference type="EMBL" id="CAD2218918.1"/>
    </source>
</evidence>
<feature type="region of interest" description="Disordered" evidence="1">
    <location>
        <begin position="1"/>
        <end position="70"/>
    </location>
</feature>
<feature type="region of interest" description="Disordered" evidence="1">
    <location>
        <begin position="120"/>
        <end position="152"/>
    </location>
</feature>
<accession>A0A7G2CGA7</accession>
<feature type="compositionally biased region" description="Acidic residues" evidence="1">
    <location>
        <begin position="127"/>
        <end position="141"/>
    </location>
</feature>
<dbReference type="AlphaFoldDB" id="A0A7G2CGA7"/>
<dbReference type="Proteomes" id="UP000515908">
    <property type="component" value="Chromosome 12"/>
</dbReference>
<feature type="compositionally biased region" description="Low complexity" evidence="1">
    <location>
        <begin position="32"/>
        <end position="41"/>
    </location>
</feature>
<dbReference type="VEuPathDB" id="TriTrypDB:ADEAN_000641100"/>
<sequence length="250" mass="27132">MWEQIKERRPVETPARSQRKAAPPARPKRSSAKSAASARRPLNTVEFVSAPPQAHRTSSRAQAAVSRSTQRTLDATFHNILLPNTTGSSGVPQDVEVIDDSEEEKTDNSGGVQQGVLEGIQSNYFGGEEDSISEWSSEEEPPPSTQTVVDKDGWAYPAELLEEMEQARQKEADHSSGEGLSVIGVPNRAVKAPPRAGLAFFKKSAPGAPPPPLDRYQADMETVFDAMSADELQGFVESGEERGALRYASR</sequence>
<feature type="compositionally biased region" description="Polar residues" evidence="1">
    <location>
        <begin position="55"/>
        <end position="70"/>
    </location>
</feature>
<feature type="compositionally biased region" description="Low complexity" evidence="1">
    <location>
        <begin position="14"/>
        <end position="23"/>
    </location>
</feature>
<gene>
    <name evidence="2" type="ORF">ADEAN_000641100</name>
</gene>
<organism evidence="2 3">
    <name type="scientific">Angomonas deanei</name>
    <dbReference type="NCBI Taxonomy" id="59799"/>
    <lineage>
        <taxon>Eukaryota</taxon>
        <taxon>Discoba</taxon>
        <taxon>Euglenozoa</taxon>
        <taxon>Kinetoplastea</taxon>
        <taxon>Metakinetoplastina</taxon>
        <taxon>Trypanosomatida</taxon>
        <taxon>Trypanosomatidae</taxon>
        <taxon>Strigomonadinae</taxon>
        <taxon>Angomonas</taxon>
    </lineage>
</organism>